<evidence type="ECO:0000259" key="3">
    <source>
        <dbReference type="Pfam" id="PF09256"/>
    </source>
</evidence>
<accession>A0A091HDJ8</accession>
<keyword evidence="2" id="KW-1133">Transmembrane helix</keyword>
<evidence type="ECO:0000313" key="5">
    <source>
        <dbReference type="Proteomes" id="UP000054064"/>
    </source>
</evidence>
<organism evidence="4 5">
    <name type="scientific">Buceros rhinoceros silvestris</name>
    <dbReference type="NCBI Taxonomy" id="175836"/>
    <lineage>
        <taxon>Eukaryota</taxon>
        <taxon>Metazoa</taxon>
        <taxon>Chordata</taxon>
        <taxon>Craniata</taxon>
        <taxon>Vertebrata</taxon>
        <taxon>Euteleostomi</taxon>
        <taxon>Archelosauria</taxon>
        <taxon>Archosauria</taxon>
        <taxon>Dinosauria</taxon>
        <taxon>Saurischia</taxon>
        <taxon>Theropoda</taxon>
        <taxon>Coelurosauria</taxon>
        <taxon>Aves</taxon>
        <taxon>Neognathae</taxon>
        <taxon>Neoaves</taxon>
        <taxon>Telluraves</taxon>
        <taxon>Coraciimorphae</taxon>
        <taxon>Bucerotiformes</taxon>
        <taxon>Bucerotidae</taxon>
        <taxon>Buceros</taxon>
    </lineage>
</organism>
<keyword evidence="2" id="KW-0812">Transmembrane</keyword>
<dbReference type="AlphaFoldDB" id="A0A091HDJ8"/>
<protein>
    <recommendedName>
        <fullName evidence="3">Tumour necrosis factor receptor 13C TALL-1 binding domain-containing protein</fullName>
    </recommendedName>
</protein>
<dbReference type="PANTHER" id="PTHR20437:SF2">
    <property type="entry name" value="TUMOR NECROSIS FACTOR RECEPTOR SUPERFAMILY MEMBER 13C"/>
    <property type="match status" value="1"/>
</dbReference>
<dbReference type="GO" id="GO:0009897">
    <property type="term" value="C:external side of plasma membrane"/>
    <property type="evidence" value="ECO:0007669"/>
    <property type="project" value="TreeGrafter"/>
</dbReference>
<keyword evidence="2" id="KW-0472">Membrane</keyword>
<dbReference type="GO" id="GO:0038023">
    <property type="term" value="F:signaling receptor activity"/>
    <property type="evidence" value="ECO:0007669"/>
    <property type="project" value="InterPro"/>
</dbReference>
<feature type="domain" description="Tumour necrosis factor receptor 13C TALL-1 binding" evidence="3">
    <location>
        <begin position="17"/>
        <end position="35"/>
    </location>
</feature>
<dbReference type="Pfam" id="PF09256">
    <property type="entry name" value="BaffR-Tall_bind"/>
    <property type="match status" value="1"/>
</dbReference>
<dbReference type="PRINTS" id="PR01964">
    <property type="entry name" value="TNFACTORR13C"/>
</dbReference>
<name>A0A091HDJ8_BUCRH</name>
<keyword evidence="5" id="KW-1185">Reference proteome</keyword>
<dbReference type="EMBL" id="KL531415">
    <property type="protein sequence ID" value="KFO92897.1"/>
    <property type="molecule type" value="Genomic_DNA"/>
</dbReference>
<reference evidence="4 5" key="1">
    <citation type="submission" date="2014-04" db="EMBL/GenBank/DDBJ databases">
        <title>Genome evolution of avian class.</title>
        <authorList>
            <person name="Zhang G."/>
            <person name="Li C."/>
        </authorList>
    </citation>
    <scope>NUCLEOTIDE SEQUENCE [LARGE SCALE GENOMIC DNA]</scope>
    <source>
        <strain evidence="4">BGI_N320</strain>
    </source>
</reference>
<dbReference type="InterPro" id="IPR015336">
    <property type="entry name" value="TNFR_13C_TALL-1-bd"/>
</dbReference>
<feature type="region of interest" description="Disordered" evidence="1">
    <location>
        <begin position="110"/>
        <end position="172"/>
    </location>
</feature>
<dbReference type="GO" id="GO:0033209">
    <property type="term" value="P:tumor necrosis factor-mediated signaling pathway"/>
    <property type="evidence" value="ECO:0007669"/>
    <property type="project" value="InterPro"/>
</dbReference>
<dbReference type="GO" id="GO:0031295">
    <property type="term" value="P:T cell costimulation"/>
    <property type="evidence" value="ECO:0007669"/>
    <property type="project" value="TreeGrafter"/>
</dbReference>
<dbReference type="Proteomes" id="UP000054064">
    <property type="component" value="Unassembled WGS sequence"/>
</dbReference>
<dbReference type="GO" id="GO:0042102">
    <property type="term" value="P:positive regulation of T cell proliferation"/>
    <property type="evidence" value="ECO:0007669"/>
    <property type="project" value="TreeGrafter"/>
</dbReference>
<feature type="transmembrane region" description="Helical" evidence="2">
    <location>
        <begin position="79"/>
        <end position="104"/>
    </location>
</feature>
<evidence type="ECO:0000313" key="4">
    <source>
        <dbReference type="EMBL" id="KFO92897.1"/>
    </source>
</evidence>
<dbReference type="PANTHER" id="PTHR20437">
    <property type="entry name" value="TUMOR NECROSIS FACTOR RECEPTOR SUBFAMILY MEMBER 13/17"/>
    <property type="match status" value="1"/>
</dbReference>
<dbReference type="InterPro" id="IPR022338">
    <property type="entry name" value="TNFR_13C"/>
</dbReference>
<dbReference type="GO" id="GO:0031296">
    <property type="term" value="P:B cell costimulation"/>
    <property type="evidence" value="ECO:0007669"/>
    <property type="project" value="TreeGrafter"/>
</dbReference>
<feature type="non-terminal residue" evidence="4">
    <location>
        <position position="1"/>
    </location>
</feature>
<evidence type="ECO:0000256" key="1">
    <source>
        <dbReference type="SAM" id="MobiDB-lite"/>
    </source>
</evidence>
<dbReference type="GO" id="GO:0030890">
    <property type="term" value="P:positive regulation of B cell proliferation"/>
    <property type="evidence" value="ECO:0007669"/>
    <property type="project" value="TreeGrafter"/>
</dbReference>
<feature type="non-terminal residue" evidence="4">
    <location>
        <position position="220"/>
    </location>
</feature>
<gene>
    <name evidence="4" type="ORF">N320_07396</name>
</gene>
<evidence type="ECO:0000256" key="2">
    <source>
        <dbReference type="SAM" id="Phobius"/>
    </source>
</evidence>
<proteinExistence type="predicted"/>
<sequence length="220" mass="23076">HSHSAMSLSGKPAASSSCLSSQCFDLLTRSCVKCSDLFKDNTTLPLLTLPASHSTAEPAHVAPTSALAPTLLSVDLPSILLIFGVLVVVVLVLALAALWGFSACKARKQRRKRKATDQEAEANTDAAGPLPEPVCQDPAMPEGDATPASCPHLNRSLKMPGPPRKAGAKRSPCCRGNADSDIVLLSTVYPQHEECNHGFPLPATELGATALVTTKTTQNC</sequence>
<dbReference type="InterPro" id="IPR043521">
    <property type="entry name" value="TNFR_13C/17"/>
</dbReference>